<evidence type="ECO:0000313" key="2">
    <source>
        <dbReference type="Proteomes" id="UP000620124"/>
    </source>
</evidence>
<organism evidence="1 2">
    <name type="scientific">Mycena venus</name>
    <dbReference type="NCBI Taxonomy" id="2733690"/>
    <lineage>
        <taxon>Eukaryota</taxon>
        <taxon>Fungi</taxon>
        <taxon>Dikarya</taxon>
        <taxon>Basidiomycota</taxon>
        <taxon>Agaricomycotina</taxon>
        <taxon>Agaricomycetes</taxon>
        <taxon>Agaricomycetidae</taxon>
        <taxon>Agaricales</taxon>
        <taxon>Marasmiineae</taxon>
        <taxon>Mycenaceae</taxon>
        <taxon>Mycena</taxon>
    </lineage>
</organism>
<dbReference type="EMBL" id="JACAZI010000002">
    <property type="protein sequence ID" value="KAF7369641.1"/>
    <property type="molecule type" value="Genomic_DNA"/>
</dbReference>
<keyword evidence="2" id="KW-1185">Reference proteome</keyword>
<sequence length="298" mass="33410">MSISPSPQSQQGLDLPRLPPELERTIFEVAALLRPKDIPALLRVAWRVKHWIEPLLFRIIFVSSSPVCETEGFLAVPLDILLNKIPPESGSFFESSVHHIFVDLDQEQKISILDTILAASPRVTNLFILDDLTPQQLPSLGRLDGFLCFTIDLSPLFAPTAIDFGASLFRNLTHLELLDGSHDLPSDITVIPKLTHIAFNISSGIASLHARIQPNTQLRCIVFLQTTQPLAETSPVSDDVRFLCIRQTNFRVDWLRGATTGVDYWTLADAFIAAKQAGRVDRFQYCISDTDRDPSWWP</sequence>
<evidence type="ECO:0000313" key="1">
    <source>
        <dbReference type="EMBL" id="KAF7369641.1"/>
    </source>
</evidence>
<comment type="caution">
    <text evidence="1">The sequence shown here is derived from an EMBL/GenBank/DDBJ whole genome shotgun (WGS) entry which is preliminary data.</text>
</comment>
<dbReference type="OrthoDB" id="3145912at2759"/>
<proteinExistence type="predicted"/>
<protein>
    <submittedName>
        <fullName evidence="1">Uncharacterized protein</fullName>
    </submittedName>
</protein>
<dbReference type="Proteomes" id="UP000620124">
    <property type="component" value="Unassembled WGS sequence"/>
</dbReference>
<accession>A0A8H7DFL1</accession>
<reference evidence="1" key="1">
    <citation type="submission" date="2020-05" db="EMBL/GenBank/DDBJ databases">
        <title>Mycena genomes resolve the evolution of fungal bioluminescence.</title>
        <authorList>
            <person name="Tsai I.J."/>
        </authorList>
    </citation>
    <scope>NUCLEOTIDE SEQUENCE</scope>
    <source>
        <strain evidence="1">CCC161011</strain>
    </source>
</reference>
<name>A0A8H7DFL1_9AGAR</name>
<dbReference type="AlphaFoldDB" id="A0A8H7DFL1"/>
<gene>
    <name evidence="1" type="ORF">MVEN_00295100</name>
</gene>